<reference evidence="2 3" key="1">
    <citation type="journal article" date="2014" name="PLoS Genet.">
        <title>Phylogenetically driven sequencing of extremely halophilic archaea reveals strategies for static and dynamic osmo-response.</title>
        <authorList>
            <person name="Becker E.A."/>
            <person name="Seitzer P.M."/>
            <person name="Tritt A."/>
            <person name="Larsen D."/>
            <person name="Krusor M."/>
            <person name="Yao A.I."/>
            <person name="Wu D."/>
            <person name="Madern D."/>
            <person name="Eisen J.A."/>
            <person name="Darling A.E."/>
            <person name="Facciotti M.T."/>
        </authorList>
    </citation>
    <scope>NUCLEOTIDE SEQUENCE [LARGE SCALE GENOMIC DNA]</scope>
    <source>
        <strain evidence="2 3">JCM 14624</strain>
    </source>
</reference>
<protein>
    <recommendedName>
        <fullName evidence="1">DUF2061 domain-containing protein</fullName>
    </recommendedName>
</protein>
<accession>M0BHZ8</accession>
<evidence type="ECO:0000313" key="2">
    <source>
        <dbReference type="EMBL" id="ELZ10082.1"/>
    </source>
</evidence>
<keyword evidence="3" id="KW-1185">Reference proteome</keyword>
<evidence type="ECO:0000313" key="3">
    <source>
        <dbReference type="Proteomes" id="UP000011560"/>
    </source>
</evidence>
<dbReference type="STRING" id="1227490.C479_09805"/>
<name>M0BHZ8_9EURY</name>
<feature type="domain" description="DUF2061" evidence="1">
    <location>
        <begin position="2"/>
        <end position="42"/>
    </location>
</feature>
<dbReference type="InterPro" id="IPR018638">
    <property type="entry name" value="DUF2061_membrane"/>
</dbReference>
<gene>
    <name evidence="2" type="ORF">C479_09805</name>
</gene>
<organism evidence="2 3">
    <name type="scientific">Halovivax asiaticus JCM 14624</name>
    <dbReference type="NCBI Taxonomy" id="1227490"/>
    <lineage>
        <taxon>Archaea</taxon>
        <taxon>Methanobacteriati</taxon>
        <taxon>Methanobacteriota</taxon>
        <taxon>Stenosarchaea group</taxon>
        <taxon>Halobacteria</taxon>
        <taxon>Halobacteriales</taxon>
        <taxon>Natrialbaceae</taxon>
        <taxon>Halovivax</taxon>
    </lineage>
</organism>
<evidence type="ECO:0000259" key="1">
    <source>
        <dbReference type="Pfam" id="PF09834"/>
    </source>
</evidence>
<sequence length="53" mass="5637">MVIVTVTVAFFVTGNVTDAATIGLGTNVVKTGTYYGYERVWAHVDWGLAEGVS</sequence>
<dbReference type="PATRIC" id="fig|1227490.4.peg.2004"/>
<dbReference type="Pfam" id="PF09834">
    <property type="entry name" value="DUF2061"/>
    <property type="match status" value="1"/>
</dbReference>
<dbReference type="EMBL" id="AOIQ01000015">
    <property type="protein sequence ID" value="ELZ10082.1"/>
    <property type="molecule type" value="Genomic_DNA"/>
</dbReference>
<dbReference type="AlphaFoldDB" id="M0BHZ8"/>
<comment type="caution">
    <text evidence="2">The sequence shown here is derived from an EMBL/GenBank/DDBJ whole genome shotgun (WGS) entry which is preliminary data.</text>
</comment>
<dbReference type="Proteomes" id="UP000011560">
    <property type="component" value="Unassembled WGS sequence"/>
</dbReference>
<proteinExistence type="predicted"/>